<reference evidence="1" key="1">
    <citation type="submission" date="2019-08" db="EMBL/GenBank/DDBJ databases">
        <authorList>
            <person name="Kucharzyk K."/>
            <person name="Murdoch R.W."/>
            <person name="Higgins S."/>
            <person name="Loffler F."/>
        </authorList>
    </citation>
    <scope>NUCLEOTIDE SEQUENCE</scope>
</reference>
<dbReference type="Pfam" id="PF01202">
    <property type="entry name" value="SKI"/>
    <property type="match status" value="1"/>
</dbReference>
<dbReference type="EMBL" id="VSSQ01074178">
    <property type="protein sequence ID" value="MPN25118.1"/>
    <property type="molecule type" value="Genomic_DNA"/>
</dbReference>
<sequence length="125" mass="14053">MKADSRTIPEIFAQSGETAFRTLEREAAQTWGKESGLILVTGGGVVKDERNYHLLKQNGRIYQIERALSLLPREGRPLSQAADLNTMLRERAPLYARFRDASISNKTTPEDAAKQIWQEFCGNAD</sequence>
<dbReference type="Gene3D" id="3.40.50.300">
    <property type="entry name" value="P-loop containing nucleotide triphosphate hydrolases"/>
    <property type="match status" value="1"/>
</dbReference>
<keyword evidence="1" id="KW-0808">Transferase</keyword>
<accession>A0A645GDZ4</accession>
<evidence type="ECO:0000313" key="1">
    <source>
        <dbReference type="EMBL" id="MPN25118.1"/>
    </source>
</evidence>
<name>A0A645GDZ4_9ZZZZ</name>
<proteinExistence type="predicted"/>
<dbReference type="EC" id="2.7.1.71" evidence="1"/>
<comment type="caution">
    <text evidence="1">The sequence shown here is derived from an EMBL/GenBank/DDBJ whole genome shotgun (WGS) entry which is preliminary data.</text>
</comment>
<gene>
    <name evidence="1" type="primary">aroK_36</name>
    <name evidence="1" type="ORF">SDC9_172525</name>
</gene>
<dbReference type="InterPro" id="IPR031322">
    <property type="entry name" value="Shikimate/glucono_kinase"/>
</dbReference>
<dbReference type="AlphaFoldDB" id="A0A645GDZ4"/>
<dbReference type="GO" id="GO:0004765">
    <property type="term" value="F:shikimate kinase activity"/>
    <property type="evidence" value="ECO:0007669"/>
    <property type="project" value="UniProtKB-EC"/>
</dbReference>
<dbReference type="InterPro" id="IPR027417">
    <property type="entry name" value="P-loop_NTPase"/>
</dbReference>
<organism evidence="1">
    <name type="scientific">bioreactor metagenome</name>
    <dbReference type="NCBI Taxonomy" id="1076179"/>
    <lineage>
        <taxon>unclassified sequences</taxon>
        <taxon>metagenomes</taxon>
        <taxon>ecological metagenomes</taxon>
    </lineage>
</organism>
<keyword evidence="1" id="KW-0418">Kinase</keyword>
<protein>
    <submittedName>
        <fullName evidence="1">Shikimate kinase</fullName>
        <ecNumber evidence="1">2.7.1.71</ecNumber>
    </submittedName>
</protein>